<dbReference type="EMBL" id="AEDU01000032">
    <property type="protein sequence ID" value="EFN97774.1"/>
    <property type="molecule type" value="Genomic_DNA"/>
</dbReference>
<evidence type="ECO:0000313" key="1">
    <source>
        <dbReference type="EMBL" id="EFN97774.1"/>
    </source>
</evidence>
<protein>
    <submittedName>
        <fullName evidence="1">Uncharacterized protein</fullName>
    </submittedName>
</protein>
<dbReference type="Proteomes" id="UP000004966">
    <property type="component" value="Unassembled WGS sequence"/>
</dbReference>
<sequence length="46" mass="5792">MRVRFINLLKDYKQILEYYQLIDIEEYKDICFRLKLFFEAGKRTKV</sequence>
<gene>
    <name evidence="1" type="ORF">SMSK564_1810</name>
</gene>
<dbReference type="AlphaFoldDB" id="E1LPN1"/>
<organism evidence="1 2">
    <name type="scientific">Streptococcus mitis SK564</name>
    <dbReference type="NCBI Taxonomy" id="585203"/>
    <lineage>
        <taxon>Bacteria</taxon>
        <taxon>Bacillati</taxon>
        <taxon>Bacillota</taxon>
        <taxon>Bacilli</taxon>
        <taxon>Lactobacillales</taxon>
        <taxon>Streptococcaceae</taxon>
        <taxon>Streptococcus</taxon>
        <taxon>Streptococcus mitis group</taxon>
    </lineage>
</organism>
<reference evidence="1 2" key="1">
    <citation type="submission" date="2010-09" db="EMBL/GenBank/DDBJ databases">
        <authorList>
            <person name="Daugherty S.C."/>
            <person name="Tallon L.J."/>
            <person name="Jones K.M."/>
            <person name="Liu X."/>
            <person name="Kilian M."/>
            <person name="Tettelin H."/>
        </authorList>
    </citation>
    <scope>NUCLEOTIDE SEQUENCE [LARGE SCALE GENOMIC DNA]</scope>
    <source>
        <strain evidence="1 2">SK564</strain>
    </source>
</reference>
<evidence type="ECO:0000313" key="2">
    <source>
        <dbReference type="Proteomes" id="UP000004966"/>
    </source>
</evidence>
<dbReference type="eggNOG" id="COG1215">
    <property type="taxonomic scope" value="Bacteria"/>
</dbReference>
<accession>E1LPN1</accession>
<comment type="caution">
    <text evidence="1">The sequence shown here is derived from an EMBL/GenBank/DDBJ whole genome shotgun (WGS) entry which is preliminary data.</text>
</comment>
<proteinExistence type="predicted"/>
<name>E1LPN1_STRMT</name>